<organism evidence="6 7">
    <name type="scientific">Halanaerobium saccharolyticum</name>
    <dbReference type="NCBI Taxonomy" id="43595"/>
    <lineage>
        <taxon>Bacteria</taxon>
        <taxon>Bacillati</taxon>
        <taxon>Bacillota</taxon>
        <taxon>Clostridia</taxon>
        <taxon>Halanaerobiales</taxon>
        <taxon>Halanaerobiaceae</taxon>
        <taxon>Halanaerobium</taxon>
    </lineage>
</organism>
<accession>A0A2T5RST4</accession>
<protein>
    <submittedName>
        <fullName evidence="6">Alpha-mannosidase</fullName>
    </submittedName>
</protein>
<evidence type="ECO:0000313" key="7">
    <source>
        <dbReference type="Proteomes" id="UP000244089"/>
    </source>
</evidence>
<dbReference type="InterPro" id="IPR028995">
    <property type="entry name" value="Glyco_hydro_57/38_cen_sf"/>
</dbReference>
<dbReference type="InterPro" id="IPR011330">
    <property type="entry name" value="Glyco_hydro/deAcase_b/a-brl"/>
</dbReference>
<comment type="caution">
    <text evidence="6">The sequence shown here is derived from an EMBL/GenBank/DDBJ whole genome shotgun (WGS) entry which is preliminary data.</text>
</comment>
<dbReference type="InterPro" id="IPR027291">
    <property type="entry name" value="Glyco_hydro_38_N_sf"/>
</dbReference>
<dbReference type="OrthoDB" id="9772207at2"/>
<dbReference type="InterPro" id="IPR000602">
    <property type="entry name" value="Glyco_hydro_38_N"/>
</dbReference>
<dbReference type="GO" id="GO:0046872">
    <property type="term" value="F:metal ion binding"/>
    <property type="evidence" value="ECO:0007669"/>
    <property type="project" value="UniProtKB-KW"/>
</dbReference>
<dbReference type="Proteomes" id="UP000244089">
    <property type="component" value="Unassembled WGS sequence"/>
</dbReference>
<dbReference type="Gene3D" id="2.60.40.2220">
    <property type="match status" value="1"/>
</dbReference>
<evidence type="ECO:0000256" key="2">
    <source>
        <dbReference type="ARBA" id="ARBA00022723"/>
    </source>
</evidence>
<dbReference type="SMART" id="SM00872">
    <property type="entry name" value="Alpha-mann_mid"/>
    <property type="match status" value="1"/>
</dbReference>
<dbReference type="GO" id="GO:0009313">
    <property type="term" value="P:oligosaccharide catabolic process"/>
    <property type="evidence" value="ECO:0007669"/>
    <property type="project" value="TreeGrafter"/>
</dbReference>
<dbReference type="InterPro" id="IPR011682">
    <property type="entry name" value="Glyco_hydro_38_C"/>
</dbReference>
<evidence type="ECO:0000259" key="5">
    <source>
        <dbReference type="SMART" id="SM00872"/>
    </source>
</evidence>
<dbReference type="InterPro" id="IPR011013">
    <property type="entry name" value="Gal_mutarotase_sf_dom"/>
</dbReference>
<dbReference type="PANTHER" id="PTHR46017">
    <property type="entry name" value="ALPHA-MANNOSIDASE 2C1"/>
    <property type="match status" value="1"/>
</dbReference>
<dbReference type="SUPFAM" id="SSF88713">
    <property type="entry name" value="Glycoside hydrolase/deacetylase"/>
    <property type="match status" value="1"/>
</dbReference>
<dbReference type="AlphaFoldDB" id="A0A2T5RST4"/>
<dbReference type="Pfam" id="PF22907">
    <property type="entry name" value="Ams1-like_1st"/>
    <property type="match status" value="1"/>
</dbReference>
<dbReference type="Pfam" id="PF09261">
    <property type="entry name" value="Alpha-mann_mid"/>
    <property type="match status" value="1"/>
</dbReference>
<name>A0A2T5RST4_9FIRM</name>
<dbReference type="Pfam" id="PF01074">
    <property type="entry name" value="Glyco_hydro_38N"/>
    <property type="match status" value="1"/>
</dbReference>
<keyword evidence="4" id="KW-0326">Glycosidase</keyword>
<proteinExistence type="inferred from homology"/>
<keyword evidence="2" id="KW-0479">Metal-binding</keyword>
<dbReference type="GO" id="GO:0030246">
    <property type="term" value="F:carbohydrate binding"/>
    <property type="evidence" value="ECO:0007669"/>
    <property type="project" value="InterPro"/>
</dbReference>
<dbReference type="FunFam" id="1.20.1270.50:FF:000004">
    <property type="entry name" value="alpha-mannosidase 2C1 isoform X1"/>
    <property type="match status" value="1"/>
</dbReference>
<dbReference type="InterPro" id="IPR037094">
    <property type="entry name" value="Glyco_hydro_38_cen_sf"/>
</dbReference>
<reference evidence="6 7" key="1">
    <citation type="submission" date="2018-04" db="EMBL/GenBank/DDBJ databases">
        <title>Subsurface microbial communities from deep shales in Ohio and West Virginia, USA.</title>
        <authorList>
            <person name="Wrighton K."/>
        </authorList>
    </citation>
    <scope>NUCLEOTIDE SEQUENCE [LARGE SCALE GENOMIC DNA]</scope>
    <source>
        <strain evidence="6 7">WC1</strain>
    </source>
</reference>
<dbReference type="GO" id="GO:0006013">
    <property type="term" value="P:mannose metabolic process"/>
    <property type="evidence" value="ECO:0007669"/>
    <property type="project" value="InterPro"/>
</dbReference>
<evidence type="ECO:0000256" key="1">
    <source>
        <dbReference type="ARBA" id="ARBA00009792"/>
    </source>
</evidence>
<dbReference type="InterPro" id="IPR041147">
    <property type="entry name" value="GH38_C"/>
</dbReference>
<dbReference type="FunFam" id="2.70.98.30:FF:000010">
    <property type="entry name" value="Cytosolic alpha-mannosidase"/>
    <property type="match status" value="1"/>
</dbReference>
<evidence type="ECO:0000256" key="4">
    <source>
        <dbReference type="ARBA" id="ARBA00023295"/>
    </source>
</evidence>
<dbReference type="PANTHER" id="PTHR46017:SF1">
    <property type="entry name" value="ALPHA-MANNOSIDASE 2C1"/>
    <property type="match status" value="1"/>
</dbReference>
<dbReference type="Gene3D" id="3.20.110.10">
    <property type="entry name" value="Glycoside hydrolase 38, N terminal domain"/>
    <property type="match status" value="1"/>
</dbReference>
<feature type="domain" description="Glycoside hydrolase family 38 central" evidence="5">
    <location>
        <begin position="514"/>
        <end position="592"/>
    </location>
</feature>
<dbReference type="SUPFAM" id="SSF74650">
    <property type="entry name" value="Galactose mutarotase-like"/>
    <property type="match status" value="1"/>
</dbReference>
<dbReference type="Gene3D" id="2.70.98.30">
    <property type="entry name" value="Golgi alpha-mannosidase II, domain 4"/>
    <property type="match status" value="1"/>
</dbReference>
<evidence type="ECO:0000256" key="3">
    <source>
        <dbReference type="ARBA" id="ARBA00022801"/>
    </source>
</evidence>
<dbReference type="FunFam" id="3.20.110.10:FF:000002">
    <property type="entry name" value="alpha-mannosidase 2C1 isoform X1"/>
    <property type="match status" value="1"/>
</dbReference>
<dbReference type="SUPFAM" id="SSF88688">
    <property type="entry name" value="Families 57/38 glycoside transferase middle domain"/>
    <property type="match status" value="1"/>
</dbReference>
<dbReference type="CDD" id="cd10789">
    <property type="entry name" value="GH38N_AMII_ER_cytosolic"/>
    <property type="match status" value="1"/>
</dbReference>
<sequence>MFFKEGKIERYLKDLAANLNQQEILIEKFTKYSARIEDKSLPEFSKLRGETFKVGGSWGGREQCSWFVTELKLPQDWDLDQNNIYLEIIPGSSHPGGLAGAESLLYLNGQPLQGLDRNHSLVKLRDKDLKGESLKVAVKAFSGLEAEKRWFKKAALIFRDSTLEDFYQLAKTLKESIALMDEGDNLRQKLLNRLNQAFNLIDFRKPGSAEFLATAAEASQYLKNSLGELKAETELPKITAVGHSHLDVAWLWRLLHTREKTARTFSTVLKLMEEYPDYTFVQSSPQLYKFIKEDYPEIYARIKEKIKEGSWEVTGGMWVEADCNLTSGESLVRQFLHGKRFIKEEFDQDWNILWLPDVFGYSWALPQIIKKSGMKYFMTTKISWSQFNRPEYDTFKWRGIDGTEVLTHFITTPEVNNDEPFYTYNGLLNPESVRGSWDNYQQKEINDQLLIAYGWGDGGGGPTREMIESGKKMQQIPGLPEVEFGSAEEYFEKLAARMEEKPELPVWDGELYLEYHRGTYTSQAEIKKNNRRADIMLHDTELFRSFAEQTAGLSYPAQKLQSNWEILLKNQFHDILPGSSIKEVYQDSAREFRELFAELRGELQGGLKKIAAQIEGEQKKLVVFNSLPWQRSGYIEFEGRQIMIDNIPASGYKAYNLSESDEGLKLEAEVAAQKEADFKESQIKYLLSKSQGQQTVGAGSRNLLKVEAEKNQLENRYYRIKLNQQGQIISLYDRQFQRELIPAGKKANLLQAFEDRPMRFNAWDIDIYYQEKEYSIDKLEELEIEKMNDRIVARLKWKFLDSTISQQLVIYANQRRLDFKTDVDWQEEQILLKTAFPVDLRSTKATYEIQFGNVERNTHWNTSWDYAKFETVGHKWADLSERNYGVSLLNDCKYGYDIKDQTMRLTLIKSGVYPDPAADQGKHSFTYSLYPHAGDWFEAETVKEAYELNYPLKTVITQNETGKEPQQKSFIDVEAESTILETVKKAEASEELVFRFYEYGKQRDKVKVSLGQELKKVTECNLMEEDIAELKAEVDSFEFKIKPYEIKTFKVKL</sequence>
<dbReference type="InterPro" id="IPR015341">
    <property type="entry name" value="Glyco_hydro_38_cen"/>
</dbReference>
<gene>
    <name evidence="6" type="ORF">C8C76_10119</name>
</gene>
<evidence type="ECO:0000313" key="6">
    <source>
        <dbReference type="EMBL" id="PTW03384.1"/>
    </source>
</evidence>
<dbReference type="RefSeq" id="WP_108137446.1">
    <property type="nucleotide sequence ID" value="NZ_QAXS01000001.1"/>
</dbReference>
<dbReference type="EMBL" id="QAXS01000001">
    <property type="protein sequence ID" value="PTW03384.1"/>
    <property type="molecule type" value="Genomic_DNA"/>
</dbReference>
<dbReference type="Pfam" id="PF07748">
    <property type="entry name" value="Glyco_hydro_38C"/>
    <property type="match status" value="1"/>
</dbReference>
<dbReference type="GO" id="GO:0004559">
    <property type="term" value="F:alpha-mannosidase activity"/>
    <property type="evidence" value="ECO:0007669"/>
    <property type="project" value="InterPro"/>
</dbReference>
<dbReference type="Pfam" id="PF17677">
    <property type="entry name" value="Glyco_hydro38C2"/>
    <property type="match status" value="1"/>
</dbReference>
<dbReference type="InterPro" id="IPR054723">
    <property type="entry name" value="Ams1-like_N"/>
</dbReference>
<keyword evidence="3" id="KW-0378">Hydrolase</keyword>
<comment type="similarity">
    <text evidence="1">Belongs to the glycosyl hydrolase 38 family.</text>
</comment>
<dbReference type="Gene3D" id="1.20.1270.50">
    <property type="entry name" value="Glycoside hydrolase family 38, central domain"/>
    <property type="match status" value="1"/>
</dbReference>